<protein>
    <submittedName>
        <fullName evidence="2">Uncharacterized protein</fullName>
    </submittedName>
</protein>
<dbReference type="AlphaFoldDB" id="A0A0H2R625"/>
<name>A0A0H2R625_9AGAM</name>
<evidence type="ECO:0000313" key="3">
    <source>
        <dbReference type="Proteomes" id="UP000053477"/>
    </source>
</evidence>
<proteinExistence type="predicted"/>
<evidence type="ECO:0000256" key="1">
    <source>
        <dbReference type="SAM" id="MobiDB-lite"/>
    </source>
</evidence>
<feature type="region of interest" description="Disordered" evidence="1">
    <location>
        <begin position="1"/>
        <end position="91"/>
    </location>
</feature>
<keyword evidence="3" id="KW-1185">Reference proteome</keyword>
<evidence type="ECO:0000313" key="2">
    <source>
        <dbReference type="EMBL" id="KLO07250.1"/>
    </source>
</evidence>
<feature type="compositionally biased region" description="Basic and acidic residues" evidence="1">
    <location>
        <begin position="38"/>
        <end position="64"/>
    </location>
</feature>
<sequence>MDEEHHGKTIKSIASLPTEPGVLADPAPPSESSNEGRFASDRPELVLEPHSDTLESRDSADDASRIALCKAGESDAHDNDANSAKAVNSEEAGAEYWKTKFLRLREDYAALEGRLQDAHP</sequence>
<accession>A0A0H2R625</accession>
<reference evidence="2 3" key="1">
    <citation type="submission" date="2015-04" db="EMBL/GenBank/DDBJ databases">
        <title>Complete genome sequence of Schizopora paradoxa KUC8140, a cosmopolitan wood degrader in East Asia.</title>
        <authorList>
            <consortium name="DOE Joint Genome Institute"/>
            <person name="Min B."/>
            <person name="Park H."/>
            <person name="Jang Y."/>
            <person name="Kim J.-J."/>
            <person name="Kim K.H."/>
            <person name="Pangilinan J."/>
            <person name="Lipzen A."/>
            <person name="Riley R."/>
            <person name="Grigoriev I.V."/>
            <person name="Spatafora J.W."/>
            <person name="Choi I.-G."/>
        </authorList>
    </citation>
    <scope>NUCLEOTIDE SEQUENCE [LARGE SCALE GENOMIC DNA]</scope>
    <source>
        <strain evidence="2 3">KUC8140</strain>
    </source>
</reference>
<dbReference type="InParanoid" id="A0A0H2R625"/>
<gene>
    <name evidence="2" type="ORF">SCHPADRAFT_657001</name>
</gene>
<dbReference type="EMBL" id="KQ086151">
    <property type="protein sequence ID" value="KLO07250.1"/>
    <property type="molecule type" value="Genomic_DNA"/>
</dbReference>
<dbReference type="Proteomes" id="UP000053477">
    <property type="component" value="Unassembled WGS sequence"/>
</dbReference>
<organism evidence="2 3">
    <name type="scientific">Schizopora paradoxa</name>
    <dbReference type="NCBI Taxonomy" id="27342"/>
    <lineage>
        <taxon>Eukaryota</taxon>
        <taxon>Fungi</taxon>
        <taxon>Dikarya</taxon>
        <taxon>Basidiomycota</taxon>
        <taxon>Agaricomycotina</taxon>
        <taxon>Agaricomycetes</taxon>
        <taxon>Hymenochaetales</taxon>
        <taxon>Schizoporaceae</taxon>
        <taxon>Schizopora</taxon>
    </lineage>
</organism>